<keyword evidence="2" id="KW-0418">Kinase</keyword>
<reference evidence="2 3" key="1">
    <citation type="journal article" date="2014" name="Proc. Natl. Acad. Sci. U.S.A.">
        <title>Trajectory and genomic determinants of fungal-pathogen speciation and host adaptation.</title>
        <authorList>
            <person name="Hu X."/>
            <person name="Xiao G."/>
            <person name="Zheng P."/>
            <person name="Shang Y."/>
            <person name="Su Y."/>
            <person name="Zhang X."/>
            <person name="Liu X."/>
            <person name="Zhan S."/>
            <person name="St Leger R.J."/>
            <person name="Wang C."/>
        </authorList>
    </citation>
    <scope>NUCLEOTIDE SEQUENCE [LARGE SCALE GENOMIC DNA]</scope>
    <source>
        <strain evidence="2 3">ARSEF 977</strain>
    </source>
</reference>
<keyword evidence="2" id="KW-0723">Serine/threonine-protein kinase</keyword>
<evidence type="ECO:0000259" key="1">
    <source>
        <dbReference type="PROSITE" id="PS50011"/>
    </source>
</evidence>
<dbReference type="Gene3D" id="1.10.510.10">
    <property type="entry name" value="Transferase(Phosphotransferase) domain 1"/>
    <property type="match status" value="1"/>
</dbReference>
<organism evidence="2 3">
    <name type="scientific">Metarhizium guizhouense (strain ARSEF 977)</name>
    <dbReference type="NCBI Taxonomy" id="1276136"/>
    <lineage>
        <taxon>Eukaryota</taxon>
        <taxon>Fungi</taxon>
        <taxon>Dikarya</taxon>
        <taxon>Ascomycota</taxon>
        <taxon>Pezizomycotina</taxon>
        <taxon>Sordariomycetes</taxon>
        <taxon>Hypocreomycetidae</taxon>
        <taxon>Hypocreales</taxon>
        <taxon>Clavicipitaceae</taxon>
        <taxon>Metarhizium</taxon>
    </lineage>
</organism>
<sequence>MADSEVVEYRHYCPPGVRRVLASGTSAFIGEVDDWTILKYPLEPGGDMTRLEVEHKILEIIGQHARIISHKGLTEAGLYLERAANGTIFNFLAEKKHCHISLQQRIAWCREVIEAVEHVHSKRVIHCDIQPTNILLDDNLHIKLADFQSRYLAENGEVILTGWSGEPCRYFCPREDEFEADWRTDLFALGSTIYFIITGHEVFSDIKAGEAGWDDK</sequence>
<dbReference type="PROSITE" id="PS50011">
    <property type="entry name" value="PROTEIN_KINASE_DOM"/>
    <property type="match status" value="1"/>
</dbReference>
<name>A0A0B4HCA1_METGA</name>
<accession>A0A0B4HCA1</accession>
<gene>
    <name evidence="2" type="ORF">MGU_03177</name>
</gene>
<dbReference type="GO" id="GO:0007165">
    <property type="term" value="P:signal transduction"/>
    <property type="evidence" value="ECO:0007669"/>
    <property type="project" value="TreeGrafter"/>
</dbReference>
<dbReference type="InterPro" id="IPR052751">
    <property type="entry name" value="Plant_MAPKKK"/>
</dbReference>
<dbReference type="SMART" id="SM00220">
    <property type="entry name" value="S_TKc"/>
    <property type="match status" value="1"/>
</dbReference>
<feature type="domain" description="Protein kinase" evidence="1">
    <location>
        <begin position="1"/>
        <end position="216"/>
    </location>
</feature>
<keyword evidence="3" id="KW-1185">Reference proteome</keyword>
<dbReference type="PANTHER" id="PTHR48011:SF4">
    <property type="entry name" value="MITOGEN-ACTIVATED PROTEIN KINASE KINASE KINASE 19"/>
    <property type="match status" value="1"/>
</dbReference>
<dbReference type="Proteomes" id="UP000031192">
    <property type="component" value="Unassembled WGS sequence"/>
</dbReference>
<protein>
    <submittedName>
        <fullName evidence="2">Serine/threonine protein kinase</fullName>
    </submittedName>
</protein>
<comment type="caution">
    <text evidence="2">The sequence shown here is derived from an EMBL/GenBank/DDBJ whole genome shotgun (WGS) entry which is preliminary data.</text>
</comment>
<dbReference type="SUPFAM" id="SSF56112">
    <property type="entry name" value="Protein kinase-like (PK-like)"/>
    <property type="match status" value="1"/>
</dbReference>
<dbReference type="EMBL" id="AZNH01000007">
    <property type="protein sequence ID" value="KID89772.1"/>
    <property type="molecule type" value="Genomic_DNA"/>
</dbReference>
<dbReference type="AlphaFoldDB" id="A0A0B4HCA1"/>
<dbReference type="InterPro" id="IPR000719">
    <property type="entry name" value="Prot_kinase_dom"/>
</dbReference>
<dbReference type="HOGENOM" id="CLU_000288_31_0_1"/>
<evidence type="ECO:0000313" key="3">
    <source>
        <dbReference type="Proteomes" id="UP000031192"/>
    </source>
</evidence>
<keyword evidence="2" id="KW-0808">Transferase</keyword>
<dbReference type="CDD" id="cd00180">
    <property type="entry name" value="PKc"/>
    <property type="match status" value="1"/>
</dbReference>
<dbReference type="GO" id="GO:0004674">
    <property type="term" value="F:protein serine/threonine kinase activity"/>
    <property type="evidence" value="ECO:0007669"/>
    <property type="project" value="UniProtKB-KW"/>
</dbReference>
<dbReference type="Pfam" id="PF00069">
    <property type="entry name" value="Pkinase"/>
    <property type="match status" value="1"/>
</dbReference>
<proteinExistence type="predicted"/>
<dbReference type="PANTHER" id="PTHR48011">
    <property type="entry name" value="CCR4-NOT TRANSCRIPTIONAL COMPLEX SUBUNIT CAF120-RELATED"/>
    <property type="match status" value="1"/>
</dbReference>
<dbReference type="InterPro" id="IPR011009">
    <property type="entry name" value="Kinase-like_dom_sf"/>
</dbReference>
<dbReference type="GO" id="GO:0005524">
    <property type="term" value="F:ATP binding"/>
    <property type="evidence" value="ECO:0007669"/>
    <property type="project" value="InterPro"/>
</dbReference>
<evidence type="ECO:0000313" key="2">
    <source>
        <dbReference type="EMBL" id="KID89772.1"/>
    </source>
</evidence>